<evidence type="ECO:0000313" key="1">
    <source>
        <dbReference type="EMBL" id="CAG7827309.1"/>
    </source>
</evidence>
<gene>
    <name evidence="1" type="ORF">AFUS01_LOCUS37300</name>
</gene>
<dbReference type="AlphaFoldDB" id="A0A8J2PKX3"/>
<proteinExistence type="predicted"/>
<feature type="non-terminal residue" evidence="1">
    <location>
        <position position="68"/>
    </location>
</feature>
<dbReference type="Proteomes" id="UP000708208">
    <property type="component" value="Unassembled WGS sequence"/>
</dbReference>
<organism evidence="1 2">
    <name type="scientific">Allacma fusca</name>
    <dbReference type="NCBI Taxonomy" id="39272"/>
    <lineage>
        <taxon>Eukaryota</taxon>
        <taxon>Metazoa</taxon>
        <taxon>Ecdysozoa</taxon>
        <taxon>Arthropoda</taxon>
        <taxon>Hexapoda</taxon>
        <taxon>Collembola</taxon>
        <taxon>Symphypleona</taxon>
        <taxon>Sminthuridae</taxon>
        <taxon>Allacma</taxon>
    </lineage>
</organism>
<sequence>MNVLPDFPIHESARTFQDLHNNDATDLDTLISLSEDEEIPNEPVQTAVIYPGSCSEKWEDFLPKFYGT</sequence>
<protein>
    <submittedName>
        <fullName evidence="1">Uncharacterized protein</fullName>
    </submittedName>
</protein>
<keyword evidence="2" id="KW-1185">Reference proteome</keyword>
<dbReference type="EMBL" id="CAJVCH010542988">
    <property type="protein sequence ID" value="CAG7827309.1"/>
    <property type="molecule type" value="Genomic_DNA"/>
</dbReference>
<comment type="caution">
    <text evidence="1">The sequence shown here is derived from an EMBL/GenBank/DDBJ whole genome shotgun (WGS) entry which is preliminary data.</text>
</comment>
<accession>A0A8J2PKX3</accession>
<evidence type="ECO:0000313" key="2">
    <source>
        <dbReference type="Proteomes" id="UP000708208"/>
    </source>
</evidence>
<reference evidence="1" key="1">
    <citation type="submission" date="2021-06" db="EMBL/GenBank/DDBJ databases">
        <authorList>
            <person name="Hodson N. C."/>
            <person name="Mongue J. A."/>
            <person name="Jaron S. K."/>
        </authorList>
    </citation>
    <scope>NUCLEOTIDE SEQUENCE</scope>
</reference>
<name>A0A8J2PKX3_9HEXA</name>